<keyword evidence="3" id="KW-1185">Reference proteome</keyword>
<evidence type="ECO:0000313" key="3">
    <source>
        <dbReference type="Proteomes" id="UP000589620"/>
    </source>
</evidence>
<comment type="caution">
    <text evidence="2">The sequence shown here is derived from an EMBL/GenBank/DDBJ whole genome shotgun (WGS) entry which is preliminary data.</text>
</comment>
<protein>
    <submittedName>
        <fullName evidence="2">Uncharacterized protein</fullName>
    </submittedName>
</protein>
<organism evidence="2 3">
    <name type="scientific">Leifsonia soli</name>
    <dbReference type="NCBI Taxonomy" id="582665"/>
    <lineage>
        <taxon>Bacteria</taxon>
        <taxon>Bacillati</taxon>
        <taxon>Actinomycetota</taxon>
        <taxon>Actinomycetes</taxon>
        <taxon>Micrococcales</taxon>
        <taxon>Microbacteriaceae</taxon>
        <taxon>Leifsonia</taxon>
    </lineage>
</organism>
<evidence type="ECO:0000256" key="1">
    <source>
        <dbReference type="SAM" id="MobiDB-lite"/>
    </source>
</evidence>
<sequence length="75" mass="8209">MAGRFARWYSRWNEKLIRIAGPAQLGAGHPEAPDRRSTSAPCPMCGRPMTEHEVLRPGGQRDATRLVCPAPVQAA</sequence>
<reference evidence="2 3" key="1">
    <citation type="submission" date="2020-07" db="EMBL/GenBank/DDBJ databases">
        <title>Sequencing the genomes of 1000 actinobacteria strains.</title>
        <authorList>
            <person name="Klenk H.-P."/>
        </authorList>
    </citation>
    <scope>NUCLEOTIDE SEQUENCE [LARGE SCALE GENOMIC DNA]</scope>
    <source>
        <strain evidence="2 3">DSM 23871</strain>
    </source>
</reference>
<proteinExistence type="predicted"/>
<dbReference type="Proteomes" id="UP000589620">
    <property type="component" value="Unassembled WGS sequence"/>
</dbReference>
<feature type="region of interest" description="Disordered" evidence="1">
    <location>
        <begin position="24"/>
        <end position="46"/>
    </location>
</feature>
<gene>
    <name evidence="2" type="ORF">BJ963_002960</name>
</gene>
<name>A0A852T3I1_9MICO</name>
<dbReference type="EMBL" id="JACCBJ010000001">
    <property type="protein sequence ID" value="NYD75441.1"/>
    <property type="molecule type" value="Genomic_DNA"/>
</dbReference>
<accession>A0A852T3I1</accession>
<dbReference type="RefSeq" id="WP_089915890.1">
    <property type="nucleotide sequence ID" value="NZ_BAAAPX010000001.1"/>
</dbReference>
<dbReference type="AlphaFoldDB" id="A0A852T3I1"/>
<evidence type="ECO:0000313" key="2">
    <source>
        <dbReference type="EMBL" id="NYD75441.1"/>
    </source>
</evidence>